<dbReference type="EMBL" id="NMUH01000488">
    <property type="protein sequence ID" value="MQL80059.1"/>
    <property type="molecule type" value="Genomic_DNA"/>
</dbReference>
<keyword evidence="9 11" id="KW-0472">Membrane</keyword>
<reference evidence="13" key="1">
    <citation type="submission" date="2017-07" db="EMBL/GenBank/DDBJ databases">
        <title>Taro Niue Genome Assembly and Annotation.</title>
        <authorList>
            <person name="Atibalentja N."/>
            <person name="Keating K."/>
            <person name="Fields C.J."/>
        </authorList>
    </citation>
    <scope>NUCLEOTIDE SEQUENCE</scope>
    <source>
        <strain evidence="13">Niue_2</strain>
        <tissue evidence="13">Leaf</tissue>
    </source>
</reference>
<evidence type="ECO:0000256" key="7">
    <source>
        <dbReference type="ARBA" id="ARBA00022989"/>
    </source>
</evidence>
<dbReference type="OrthoDB" id="270584at2759"/>
<dbReference type="Gene3D" id="1.50.40.10">
    <property type="entry name" value="Mitochondrial carrier domain"/>
    <property type="match status" value="1"/>
</dbReference>
<keyword evidence="4 11" id="KW-0812">Transmembrane</keyword>
<evidence type="ECO:0000313" key="14">
    <source>
        <dbReference type="Proteomes" id="UP000652761"/>
    </source>
</evidence>
<dbReference type="Proteomes" id="UP000652761">
    <property type="component" value="Unassembled WGS sequence"/>
</dbReference>
<evidence type="ECO:0000256" key="6">
    <source>
        <dbReference type="ARBA" id="ARBA00022792"/>
    </source>
</evidence>
<keyword evidence="14" id="KW-1185">Reference proteome</keyword>
<comment type="function">
    <text evidence="10">Probable mitochondrial adenylate carrier that catalyzes the transport of ATP, ADP and AMP.</text>
</comment>
<evidence type="ECO:0008006" key="15">
    <source>
        <dbReference type="Google" id="ProtNLM"/>
    </source>
</evidence>
<evidence type="ECO:0000256" key="8">
    <source>
        <dbReference type="ARBA" id="ARBA00023128"/>
    </source>
</evidence>
<dbReference type="InterPro" id="IPR023395">
    <property type="entry name" value="MCP_dom_sf"/>
</dbReference>
<dbReference type="FunFam" id="1.50.40.10:FF:000098">
    <property type="entry name" value="Mitochondrial substrate carrier family protein"/>
    <property type="match status" value="1"/>
</dbReference>
<evidence type="ECO:0000256" key="2">
    <source>
        <dbReference type="ARBA" id="ARBA00006375"/>
    </source>
</evidence>
<dbReference type="Pfam" id="PF00153">
    <property type="entry name" value="Mito_carr"/>
    <property type="match status" value="3"/>
</dbReference>
<feature type="repeat" description="Solcar" evidence="11">
    <location>
        <begin position="252"/>
        <end position="335"/>
    </location>
</feature>
<evidence type="ECO:0000313" key="13">
    <source>
        <dbReference type="EMBL" id="MQL80059.1"/>
    </source>
</evidence>
<evidence type="ECO:0000256" key="11">
    <source>
        <dbReference type="PROSITE-ProRule" id="PRU00282"/>
    </source>
</evidence>
<feature type="repeat" description="Solcar" evidence="11">
    <location>
        <begin position="461"/>
        <end position="546"/>
    </location>
</feature>
<accession>A0A843UJB8</accession>
<keyword evidence="6" id="KW-0999">Mitochondrion inner membrane</keyword>
<evidence type="ECO:0000256" key="4">
    <source>
        <dbReference type="ARBA" id="ARBA00022692"/>
    </source>
</evidence>
<feature type="repeat" description="Solcar" evidence="11">
    <location>
        <begin position="345"/>
        <end position="430"/>
    </location>
</feature>
<dbReference type="PANTHER" id="PTHR24089">
    <property type="entry name" value="SOLUTE CARRIER FAMILY 25"/>
    <property type="match status" value="1"/>
</dbReference>
<gene>
    <name evidence="13" type="ORF">Taro_012493</name>
</gene>
<dbReference type="AlphaFoldDB" id="A0A843UJB8"/>
<dbReference type="GO" id="GO:0005743">
    <property type="term" value="C:mitochondrial inner membrane"/>
    <property type="evidence" value="ECO:0007669"/>
    <property type="project" value="UniProtKB-SubCell"/>
</dbReference>
<dbReference type="GO" id="GO:0015748">
    <property type="term" value="P:organophosphate ester transport"/>
    <property type="evidence" value="ECO:0007669"/>
    <property type="project" value="UniProtKB-ARBA"/>
</dbReference>
<evidence type="ECO:0000256" key="10">
    <source>
        <dbReference type="ARBA" id="ARBA00054707"/>
    </source>
</evidence>
<keyword evidence="3 12" id="KW-0813">Transport</keyword>
<dbReference type="PROSITE" id="PS50920">
    <property type="entry name" value="SOLCAR"/>
    <property type="match status" value="3"/>
</dbReference>
<sequence>MSTLEVWLRDSLRSGLPGAADVVARDSGLFVAGGLFLEPAVPPAFVSSVSVRWSSVPVSKLCCSGGRGVVVSGCGKRRAKGGGFLSVSLSVKEEGGFASESAGLLEQNGEKGNPSEEETLEGVAQTGEKEKFAVHGAGASAMNTTKHLWAGAVAAMVSRNHVRKRSRVFYGSQHFDVLVNPLTMKSDSVFNAWLRVPDWLYWTELVRNQGLTRCTHLLLPPLRISDHVGGRESSFSCWIPVWTFPAAAPSSPGSFWNWDEAVMEEMITKTFVAPLERLKLEYIVRGEQKNLFELIKAIATSQGLKGFWKGNFVNILRTAPFKAVNFYAYDTYRKQLLKMSGNEETTNFERFVAGAAAGITATILCIPMDTIRTKMVAPGGEALGGVIGVFSHMVQTEGFFSLYKGLVPSIISMAPSGAVFYGVYDILKSAYLHSPEGRRRRMFLMKKHGDGELNALDKLELGPMRTLLYGAISGCCAEAATYPFEVVRRHLQMQVQATRLSAFATCCKIVEQGGVPALYAGLIPSLLQVLPSAAISYFVYEFMKIVLKVE</sequence>
<evidence type="ECO:0000256" key="9">
    <source>
        <dbReference type="ARBA" id="ARBA00023136"/>
    </source>
</evidence>
<dbReference type="InterPro" id="IPR018108">
    <property type="entry name" value="MCP_transmembrane"/>
</dbReference>
<proteinExistence type="inferred from homology"/>
<evidence type="ECO:0000256" key="12">
    <source>
        <dbReference type="RuleBase" id="RU000488"/>
    </source>
</evidence>
<keyword evidence="8" id="KW-0496">Mitochondrion</keyword>
<comment type="similarity">
    <text evidence="2 12">Belongs to the mitochondrial carrier (TC 2.A.29) family.</text>
</comment>
<dbReference type="SUPFAM" id="SSF103506">
    <property type="entry name" value="Mitochondrial carrier"/>
    <property type="match status" value="1"/>
</dbReference>
<comment type="caution">
    <text evidence="13">The sequence shown here is derived from an EMBL/GenBank/DDBJ whole genome shotgun (WGS) entry which is preliminary data.</text>
</comment>
<dbReference type="GO" id="GO:0015711">
    <property type="term" value="P:organic anion transport"/>
    <property type="evidence" value="ECO:0007669"/>
    <property type="project" value="UniProtKB-ARBA"/>
</dbReference>
<keyword evidence="7" id="KW-1133">Transmembrane helix</keyword>
<comment type="subcellular location">
    <subcellularLocation>
        <location evidence="1">Mitochondrion inner membrane</location>
        <topology evidence="1">Multi-pass membrane protein</topology>
    </subcellularLocation>
</comment>
<evidence type="ECO:0000256" key="1">
    <source>
        <dbReference type="ARBA" id="ARBA00004448"/>
    </source>
</evidence>
<evidence type="ECO:0000256" key="3">
    <source>
        <dbReference type="ARBA" id="ARBA00022448"/>
    </source>
</evidence>
<evidence type="ECO:0000256" key="5">
    <source>
        <dbReference type="ARBA" id="ARBA00022737"/>
    </source>
</evidence>
<protein>
    <recommendedName>
        <fullName evidence="15">Mitochondrial adenine nucleotide transporter BTL3</fullName>
    </recommendedName>
</protein>
<organism evidence="13 14">
    <name type="scientific">Colocasia esculenta</name>
    <name type="common">Wild taro</name>
    <name type="synonym">Arum esculentum</name>
    <dbReference type="NCBI Taxonomy" id="4460"/>
    <lineage>
        <taxon>Eukaryota</taxon>
        <taxon>Viridiplantae</taxon>
        <taxon>Streptophyta</taxon>
        <taxon>Embryophyta</taxon>
        <taxon>Tracheophyta</taxon>
        <taxon>Spermatophyta</taxon>
        <taxon>Magnoliopsida</taxon>
        <taxon>Liliopsida</taxon>
        <taxon>Araceae</taxon>
        <taxon>Aroideae</taxon>
        <taxon>Colocasieae</taxon>
        <taxon>Colocasia</taxon>
    </lineage>
</organism>
<keyword evidence="5" id="KW-0677">Repeat</keyword>
<name>A0A843UJB8_COLES</name>